<dbReference type="Proteomes" id="UP000007963">
    <property type="component" value="Unassembled WGS sequence"/>
</dbReference>
<dbReference type="OMA" id="RMTEYWP"/>
<dbReference type="EMBL" id="CH476601">
    <property type="protein sequence ID" value="EAU33650.1"/>
    <property type="molecule type" value="Genomic_DNA"/>
</dbReference>
<sequence>MFENPDSTIPEDLKPPRYPEIYDDMDPEAGSQADELIRRQPLFYLYRVFNGGLNKTHLSALADPPVLTRQHLVKHAGRQWMGNLMALRGALINMCNAWPSVPGKPAGDKACPIEFSPEEVTKQAEDEPMWYNLNELVAHWRDELAGLSEEG</sequence>
<evidence type="ECO:0000313" key="1">
    <source>
        <dbReference type="EMBL" id="EAU33650.1"/>
    </source>
</evidence>
<protein>
    <submittedName>
        <fullName evidence="1">Uncharacterized protein</fullName>
    </submittedName>
</protein>
<name>Q0CK95_ASPTN</name>
<gene>
    <name evidence="1" type="ORF">ATEG_05889</name>
</gene>
<dbReference type="GeneID" id="4321678"/>
<dbReference type="GO" id="GO:0005739">
    <property type="term" value="C:mitochondrion"/>
    <property type="evidence" value="ECO:0007669"/>
    <property type="project" value="TreeGrafter"/>
</dbReference>
<accession>Q0CK95</accession>
<dbReference type="AlphaFoldDB" id="Q0CK95"/>
<dbReference type="RefSeq" id="XP_001215067.1">
    <property type="nucleotide sequence ID" value="XM_001215067.1"/>
</dbReference>
<dbReference type="InterPro" id="IPR051035">
    <property type="entry name" value="Mito_inheritance_9"/>
</dbReference>
<dbReference type="PANTHER" id="PTHR36091:SF1">
    <property type="entry name" value="ALTERED INHERITANCE OF MITOCHONDRIA PROTEIN 9, MITOCHONDRIAL"/>
    <property type="match status" value="1"/>
</dbReference>
<reference evidence="2" key="1">
    <citation type="submission" date="2005-09" db="EMBL/GenBank/DDBJ databases">
        <title>Annotation of the Aspergillus terreus NIH2624 genome.</title>
        <authorList>
            <person name="Birren B.W."/>
            <person name="Lander E.S."/>
            <person name="Galagan J.E."/>
            <person name="Nusbaum C."/>
            <person name="Devon K."/>
            <person name="Henn M."/>
            <person name="Ma L.-J."/>
            <person name="Jaffe D.B."/>
            <person name="Butler J."/>
            <person name="Alvarez P."/>
            <person name="Gnerre S."/>
            <person name="Grabherr M."/>
            <person name="Kleber M."/>
            <person name="Mauceli E.W."/>
            <person name="Brockman W."/>
            <person name="Rounsley S."/>
            <person name="Young S.K."/>
            <person name="LaButti K."/>
            <person name="Pushparaj V."/>
            <person name="DeCaprio D."/>
            <person name="Crawford M."/>
            <person name="Koehrsen M."/>
            <person name="Engels R."/>
            <person name="Montgomery P."/>
            <person name="Pearson M."/>
            <person name="Howarth C."/>
            <person name="Larson L."/>
            <person name="Luoma S."/>
            <person name="White J."/>
            <person name="Alvarado L."/>
            <person name="Kodira C.D."/>
            <person name="Zeng Q."/>
            <person name="Oleary S."/>
            <person name="Yandava C."/>
            <person name="Denning D.W."/>
            <person name="Nierman W.C."/>
            <person name="Milne T."/>
            <person name="Madden K."/>
        </authorList>
    </citation>
    <scope>NUCLEOTIDE SEQUENCE [LARGE SCALE GENOMIC DNA]</scope>
    <source>
        <strain evidence="2">NIH 2624 / FGSC A1156</strain>
    </source>
</reference>
<organism evidence="1 2">
    <name type="scientific">Aspergillus terreus (strain NIH 2624 / FGSC A1156)</name>
    <dbReference type="NCBI Taxonomy" id="341663"/>
    <lineage>
        <taxon>Eukaryota</taxon>
        <taxon>Fungi</taxon>
        <taxon>Dikarya</taxon>
        <taxon>Ascomycota</taxon>
        <taxon>Pezizomycotina</taxon>
        <taxon>Eurotiomycetes</taxon>
        <taxon>Eurotiomycetidae</taxon>
        <taxon>Eurotiales</taxon>
        <taxon>Aspergillaceae</taxon>
        <taxon>Aspergillus</taxon>
        <taxon>Aspergillus subgen. Circumdati</taxon>
    </lineage>
</organism>
<dbReference type="eggNOG" id="ENOG502QV1E">
    <property type="taxonomic scope" value="Eukaryota"/>
</dbReference>
<dbReference type="HOGENOM" id="CLU_1731058_0_0_1"/>
<dbReference type="PANTHER" id="PTHR36091">
    <property type="entry name" value="ALTERED INHERITANCE OF MITOCHONDRIA PROTEIN 9, MITOCHONDRIAL"/>
    <property type="match status" value="1"/>
</dbReference>
<dbReference type="VEuPathDB" id="FungiDB:ATEG_05889"/>
<evidence type="ECO:0000313" key="2">
    <source>
        <dbReference type="Proteomes" id="UP000007963"/>
    </source>
</evidence>
<proteinExistence type="predicted"/>
<dbReference type="OrthoDB" id="10003767at2759"/>